<dbReference type="RefSeq" id="WP_031942628.1">
    <property type="nucleotide sequence ID" value="NC_025041.1"/>
</dbReference>
<sequence>MADLHEAVQRVATLIDAAITARKDVSMNQIALYADVSNGYLSRIRRGMLSHPPSPEILKRLAPHLRVPYDELLRAAGYITSPRDIPEEMGVFLRAQRELADDDFRELVNYALYQLHKTQQKRESEVKA</sequence>
<dbReference type="Pfam" id="PF01381">
    <property type="entry name" value="HTH_3"/>
    <property type="match status" value="1"/>
</dbReference>
<geneLocation type="plasmid" evidence="2">
    <name>pL15</name>
</geneLocation>
<dbReference type="InterPro" id="IPR010982">
    <property type="entry name" value="Lambda_DNA-bd_dom_sf"/>
</dbReference>
<accession>G5CIY4</accession>
<dbReference type="Gene3D" id="1.10.260.40">
    <property type="entry name" value="lambda repressor-like DNA-binding domains"/>
    <property type="match status" value="1"/>
</dbReference>
<dbReference type="InterPro" id="IPR001387">
    <property type="entry name" value="Cro/C1-type_HTH"/>
</dbReference>
<dbReference type="PROSITE" id="PS50943">
    <property type="entry name" value="HTH_CROC1"/>
    <property type="match status" value="1"/>
</dbReference>
<dbReference type="EMBL" id="JN119829">
    <property type="protein sequence ID" value="AEP14261.1"/>
    <property type="molecule type" value="Genomic_DNA"/>
</dbReference>
<evidence type="ECO:0000313" key="2">
    <source>
        <dbReference type="EMBL" id="AEP14261.1"/>
    </source>
</evidence>
<evidence type="ECO:0000259" key="1">
    <source>
        <dbReference type="PROSITE" id="PS50943"/>
    </source>
</evidence>
<proteinExistence type="predicted"/>
<dbReference type="AlphaFoldDB" id="G5CIY4"/>
<organism evidence="2">
    <name type="scientific">Sulfobacillus thermotolerans</name>
    <dbReference type="NCBI Taxonomy" id="338644"/>
    <lineage>
        <taxon>Bacteria</taxon>
        <taxon>Bacillati</taxon>
        <taxon>Bacillota</taxon>
        <taxon>Clostridia</taxon>
        <taxon>Eubacteriales</taxon>
        <taxon>Clostridiales Family XVII. Incertae Sedis</taxon>
        <taxon>Sulfobacillus</taxon>
    </lineage>
</organism>
<gene>
    <name evidence="2" type="primary">orfL13</name>
</gene>
<dbReference type="SUPFAM" id="SSF47413">
    <property type="entry name" value="lambda repressor-like DNA-binding domains"/>
    <property type="match status" value="1"/>
</dbReference>
<keyword evidence="2" id="KW-0614">Plasmid</keyword>
<dbReference type="CDD" id="cd00093">
    <property type="entry name" value="HTH_XRE"/>
    <property type="match status" value="1"/>
</dbReference>
<protein>
    <submittedName>
        <fullName evidence="2">HTH XRE-family like protein</fullName>
    </submittedName>
</protein>
<feature type="domain" description="HTH cro/C1-type" evidence="1">
    <location>
        <begin position="22"/>
        <end position="72"/>
    </location>
</feature>
<dbReference type="GO" id="GO:0003677">
    <property type="term" value="F:DNA binding"/>
    <property type="evidence" value="ECO:0007669"/>
    <property type="project" value="InterPro"/>
</dbReference>
<name>G5CIY4_9FIRM</name>
<reference evidence="2" key="1">
    <citation type="journal article" date="2011" name="Appl. Environ. Microbiol.">
        <title>Two Large, Related, Cryptic Plasmids from Geographically Distinct Isolates of Sulfobacillus thermotolerans.</title>
        <authorList>
            <person name="Deane S.M."/>
            <person name="Rawlings D.E."/>
        </authorList>
    </citation>
    <scope>NUCLEOTIDE SEQUENCE</scope>
    <source>
        <strain evidence="2">L15</strain>
        <plasmid evidence="2">pL15</plasmid>
    </source>
</reference>